<dbReference type="InterPro" id="IPR006426">
    <property type="entry name" value="Asn_synth_AEB"/>
</dbReference>
<dbReference type="Proteomes" id="UP000315400">
    <property type="component" value="Unassembled WGS sequence"/>
</dbReference>
<dbReference type="InterPro" id="IPR033738">
    <property type="entry name" value="AsnB_N"/>
</dbReference>
<dbReference type="GO" id="GO:0004066">
    <property type="term" value="F:asparagine synthase (glutamine-hydrolyzing) activity"/>
    <property type="evidence" value="ECO:0007669"/>
    <property type="project" value="UniProtKB-EC"/>
</dbReference>
<dbReference type="CDD" id="cd00712">
    <property type="entry name" value="AsnB"/>
    <property type="match status" value="1"/>
</dbReference>
<organism evidence="10 11">
    <name type="scientific">Spiribacter salinus</name>
    <dbReference type="NCBI Taxonomy" id="1335746"/>
    <lineage>
        <taxon>Bacteria</taxon>
        <taxon>Pseudomonadati</taxon>
        <taxon>Pseudomonadota</taxon>
        <taxon>Gammaproteobacteria</taxon>
        <taxon>Chromatiales</taxon>
        <taxon>Ectothiorhodospiraceae</taxon>
        <taxon>Spiribacter</taxon>
    </lineage>
</organism>
<comment type="similarity">
    <text evidence="2">Belongs to the asparagine synthetase family.</text>
</comment>
<evidence type="ECO:0000256" key="8">
    <source>
        <dbReference type="PIRSR" id="PIRSR001589-3"/>
    </source>
</evidence>
<protein>
    <recommendedName>
        <fullName evidence="3">asparagine synthase (glutamine-hydrolyzing)</fullName>
        <ecNumber evidence="3">6.3.5.4</ecNumber>
    </recommendedName>
</protein>
<dbReference type="PANTHER" id="PTHR43284:SF1">
    <property type="entry name" value="ASPARAGINE SYNTHETASE"/>
    <property type="match status" value="1"/>
</dbReference>
<evidence type="ECO:0000256" key="4">
    <source>
        <dbReference type="ARBA" id="ARBA00022741"/>
    </source>
</evidence>
<dbReference type="EMBL" id="VIFK01000048">
    <property type="protein sequence ID" value="TQE99637.1"/>
    <property type="molecule type" value="Genomic_DNA"/>
</dbReference>
<proteinExistence type="inferred from homology"/>
<dbReference type="AlphaFoldDB" id="A0A540VS93"/>
<dbReference type="EC" id="6.3.5.4" evidence="3"/>
<dbReference type="InterPro" id="IPR017932">
    <property type="entry name" value="GATase_2_dom"/>
</dbReference>
<dbReference type="Pfam" id="PF00733">
    <property type="entry name" value="Asn_synthase"/>
    <property type="match status" value="1"/>
</dbReference>
<evidence type="ECO:0000256" key="5">
    <source>
        <dbReference type="ARBA" id="ARBA00022840"/>
    </source>
</evidence>
<keyword evidence="5" id="KW-0067">ATP-binding</keyword>
<evidence type="ECO:0000256" key="6">
    <source>
        <dbReference type="ARBA" id="ARBA00022962"/>
    </source>
</evidence>
<dbReference type="InterPro" id="IPR051786">
    <property type="entry name" value="ASN_synthetase/amidase"/>
</dbReference>
<dbReference type="InterPro" id="IPR001962">
    <property type="entry name" value="Asn_synthase"/>
</dbReference>
<dbReference type="InterPro" id="IPR017539">
    <property type="entry name" value="XrtA_amidotfase"/>
</dbReference>
<feature type="non-terminal residue" evidence="10">
    <location>
        <position position="1"/>
    </location>
</feature>
<evidence type="ECO:0000256" key="2">
    <source>
        <dbReference type="ARBA" id="ARBA00005752"/>
    </source>
</evidence>
<evidence type="ECO:0000256" key="1">
    <source>
        <dbReference type="ARBA" id="ARBA00005187"/>
    </source>
</evidence>
<evidence type="ECO:0000313" key="11">
    <source>
        <dbReference type="Proteomes" id="UP000315400"/>
    </source>
</evidence>
<dbReference type="InterPro" id="IPR029055">
    <property type="entry name" value="Ntn_hydrolases_N"/>
</dbReference>
<dbReference type="PIRSF" id="PIRSF001589">
    <property type="entry name" value="Asn_synthetase_glu-h"/>
    <property type="match status" value="1"/>
</dbReference>
<dbReference type="Gene3D" id="3.60.20.10">
    <property type="entry name" value="Glutamine Phosphoribosylpyrophosphate, subunit 1, domain 1"/>
    <property type="match status" value="1"/>
</dbReference>
<dbReference type="GO" id="GO:0006529">
    <property type="term" value="P:asparagine biosynthetic process"/>
    <property type="evidence" value="ECO:0007669"/>
    <property type="project" value="InterPro"/>
</dbReference>
<dbReference type="InterPro" id="IPR014729">
    <property type="entry name" value="Rossmann-like_a/b/a_fold"/>
</dbReference>
<evidence type="ECO:0000256" key="3">
    <source>
        <dbReference type="ARBA" id="ARBA00012737"/>
    </source>
</evidence>
<sequence>GEACVERLRGMFAFAIWDRERQTLFLARDRVGIKPLYYAVLPDGRLLFGSELKALKAHPDLPREIRPDAVEDYFAYGYIPEPKTFYRHAFKLPPGHTLTVTARAAVPAPRQYWDMQFPGTLGGDMDDIGEALRGELQDAVTSHMVADVPVGAFLSGGVDSSAVVAMMAGAAEGPVHTTSISFGDPAFNEAAYAAKVAERYHTDHHVREVNPDDFGLVQQLAGLYDEPYADSSALPTYRVCQLAREQTKVVLSGDGGDETFAGYRRYRFHMLEERLRGPLPLGLRRALFGPLGRLYPKLDWAPKPLRGKTTFEALARDSVEGYFHGVSICSGPMANQLFSERFRRELDGYRAIEVLQGHARNAPEDPLSKVQYLDFKTYLPGDILTKVDRASMAHSLEVRVPILDYRFLEWAGGVPPALRLQGGEGKAVFKQALRPLLDEDILYRKKMGFAVPLQSWFRGPLRSAVREALLGERLAETGWFNADYLRHVVDSHQSGRREYSALIWTLLMFERALAADDEPATETSHREEAFA</sequence>
<accession>A0A540VS93</accession>
<evidence type="ECO:0000256" key="7">
    <source>
        <dbReference type="ARBA" id="ARBA00048741"/>
    </source>
</evidence>
<feature type="site" description="Important for beta-aspartyl-AMP intermediate formation" evidence="8">
    <location>
        <position position="254"/>
    </location>
</feature>
<dbReference type="Gene3D" id="3.40.50.620">
    <property type="entry name" value="HUPs"/>
    <property type="match status" value="1"/>
</dbReference>
<keyword evidence="4" id="KW-0547">Nucleotide-binding</keyword>
<dbReference type="NCBIfam" id="TIGR03108">
    <property type="entry name" value="eps_aminotran_1"/>
    <property type="match status" value="1"/>
</dbReference>
<keyword evidence="10" id="KW-0808">Transferase</keyword>
<dbReference type="CDD" id="cd01991">
    <property type="entry name" value="Asn_synthase_B_C"/>
    <property type="match status" value="1"/>
</dbReference>
<gene>
    <name evidence="10" type="ORF">FKY71_07630</name>
</gene>
<dbReference type="SUPFAM" id="SSF52402">
    <property type="entry name" value="Adenine nucleotide alpha hydrolases-like"/>
    <property type="match status" value="1"/>
</dbReference>
<evidence type="ECO:0000259" key="9">
    <source>
        <dbReference type="PROSITE" id="PS51278"/>
    </source>
</evidence>
<dbReference type="SUPFAM" id="SSF56235">
    <property type="entry name" value="N-terminal nucleophile aminohydrolases (Ntn hydrolases)"/>
    <property type="match status" value="1"/>
</dbReference>
<comment type="caution">
    <text evidence="10">The sequence shown here is derived from an EMBL/GenBank/DDBJ whole genome shotgun (WGS) entry which is preliminary data.</text>
</comment>
<dbReference type="GO" id="GO:0005524">
    <property type="term" value="F:ATP binding"/>
    <property type="evidence" value="ECO:0007669"/>
    <property type="project" value="UniProtKB-KW"/>
</dbReference>
<dbReference type="GO" id="GO:0016740">
    <property type="term" value="F:transferase activity"/>
    <property type="evidence" value="ECO:0007669"/>
    <property type="project" value="UniProtKB-KW"/>
</dbReference>
<dbReference type="Pfam" id="PF13537">
    <property type="entry name" value="GATase_7"/>
    <property type="match status" value="1"/>
</dbReference>
<dbReference type="PANTHER" id="PTHR43284">
    <property type="entry name" value="ASPARAGINE SYNTHETASE (GLUTAMINE-HYDROLYZING)"/>
    <property type="match status" value="1"/>
</dbReference>
<comment type="catalytic activity">
    <reaction evidence="7">
        <text>L-aspartate + L-glutamine + ATP + H2O = L-asparagine + L-glutamate + AMP + diphosphate + H(+)</text>
        <dbReference type="Rhea" id="RHEA:12228"/>
        <dbReference type="ChEBI" id="CHEBI:15377"/>
        <dbReference type="ChEBI" id="CHEBI:15378"/>
        <dbReference type="ChEBI" id="CHEBI:29985"/>
        <dbReference type="ChEBI" id="CHEBI:29991"/>
        <dbReference type="ChEBI" id="CHEBI:30616"/>
        <dbReference type="ChEBI" id="CHEBI:33019"/>
        <dbReference type="ChEBI" id="CHEBI:58048"/>
        <dbReference type="ChEBI" id="CHEBI:58359"/>
        <dbReference type="ChEBI" id="CHEBI:456215"/>
        <dbReference type="EC" id="6.3.5.4"/>
    </reaction>
</comment>
<comment type="pathway">
    <text evidence="1">Amino-acid biosynthesis; L-asparagine biosynthesis; L-asparagine from L-aspartate (L-Gln route): step 1/1.</text>
</comment>
<dbReference type="GO" id="GO:0005829">
    <property type="term" value="C:cytosol"/>
    <property type="evidence" value="ECO:0007669"/>
    <property type="project" value="TreeGrafter"/>
</dbReference>
<name>A0A540VS93_9GAMM</name>
<dbReference type="PROSITE" id="PS51278">
    <property type="entry name" value="GATASE_TYPE_2"/>
    <property type="match status" value="1"/>
</dbReference>
<evidence type="ECO:0000313" key="10">
    <source>
        <dbReference type="EMBL" id="TQE99637.1"/>
    </source>
</evidence>
<reference evidence="10 11" key="1">
    <citation type="submission" date="2019-06" db="EMBL/GenBank/DDBJ databases">
        <title>Metagenome assembled Genome of Spiribacter salinus SL48-SHIP from the microbial mat of Salt Lake 48 (Novosibirsk region, Russia).</title>
        <authorList>
            <person name="Shipova A."/>
            <person name="Rozanov A.S."/>
            <person name="Bryanskaya A.V."/>
            <person name="Peltek S.E."/>
        </authorList>
    </citation>
    <scope>NUCLEOTIDE SEQUENCE [LARGE SCALE GENOMIC DNA]</scope>
    <source>
        <strain evidence="10">SL48-SHIP-2</strain>
    </source>
</reference>
<dbReference type="NCBIfam" id="TIGR01536">
    <property type="entry name" value="asn_synth_AEB"/>
    <property type="match status" value="1"/>
</dbReference>
<feature type="domain" description="Glutamine amidotransferase type-2" evidence="9">
    <location>
        <begin position="1"/>
        <end position="103"/>
    </location>
</feature>
<keyword evidence="6" id="KW-0315">Glutamine amidotransferase</keyword>